<comment type="catalytic activity">
    <reaction evidence="12">
        <text>ssDNA + n NTP = ssDNA/pppN(pN)n-1 hybrid + (n-1) diphosphate.</text>
        <dbReference type="EC" id="2.7.7.101"/>
    </reaction>
</comment>
<evidence type="ECO:0000256" key="12">
    <source>
        <dbReference type="HAMAP-Rule" id="MF_00974"/>
    </source>
</evidence>
<evidence type="ECO:0000256" key="2">
    <source>
        <dbReference type="ARBA" id="ARBA00022515"/>
    </source>
</evidence>
<evidence type="ECO:0000256" key="10">
    <source>
        <dbReference type="ARBA" id="ARBA00023125"/>
    </source>
</evidence>
<reference evidence="17 18" key="1">
    <citation type="journal article" date="2015" name="Nature">
        <title>rRNA introns, odd ribosomes, and small enigmatic genomes across a large radiation of phyla.</title>
        <authorList>
            <person name="Brown C.T."/>
            <person name="Hug L.A."/>
            <person name="Thomas B.C."/>
            <person name="Sharon I."/>
            <person name="Castelle C.J."/>
            <person name="Singh A."/>
            <person name="Wilkins M.J."/>
            <person name="Williams K.H."/>
            <person name="Banfield J.F."/>
        </authorList>
    </citation>
    <scope>NUCLEOTIDE SEQUENCE [LARGE SCALE GENOMIC DNA]</scope>
</reference>
<dbReference type="NCBIfam" id="TIGR01391">
    <property type="entry name" value="dnaG"/>
    <property type="match status" value="1"/>
</dbReference>
<keyword evidence="11 12" id="KW-0804">Transcription</keyword>
<evidence type="ECO:0000256" key="13">
    <source>
        <dbReference type="PIRNR" id="PIRNR002811"/>
    </source>
</evidence>
<proteinExistence type="inferred from homology"/>
<keyword evidence="7 12" id="KW-0863">Zinc-finger</keyword>
<dbReference type="GO" id="GO:0005737">
    <property type="term" value="C:cytoplasm"/>
    <property type="evidence" value="ECO:0007669"/>
    <property type="project" value="TreeGrafter"/>
</dbReference>
<dbReference type="GO" id="GO:0008270">
    <property type="term" value="F:zinc ion binding"/>
    <property type="evidence" value="ECO:0007669"/>
    <property type="project" value="UniProtKB-UniRule"/>
</dbReference>
<keyword evidence="1 12" id="KW-0240">DNA-directed RNA polymerase</keyword>
<comment type="function">
    <text evidence="12 13">RNA polymerase that catalyzes the synthesis of short RNA molecules used as primers for DNA polymerase during DNA replication.</text>
</comment>
<dbReference type="Gene3D" id="3.90.980.10">
    <property type="entry name" value="DNA primase, catalytic core, N-terminal domain"/>
    <property type="match status" value="1"/>
</dbReference>
<dbReference type="GO" id="GO:0003899">
    <property type="term" value="F:DNA-directed RNA polymerase activity"/>
    <property type="evidence" value="ECO:0007669"/>
    <property type="project" value="UniProtKB-UniRule"/>
</dbReference>
<dbReference type="SUPFAM" id="SSF56731">
    <property type="entry name" value="DNA primase core"/>
    <property type="match status" value="1"/>
</dbReference>
<keyword evidence="3 12" id="KW-0808">Transferase</keyword>
<dbReference type="EC" id="2.7.7.101" evidence="12"/>
<evidence type="ECO:0000259" key="15">
    <source>
        <dbReference type="SMART" id="SM00400"/>
    </source>
</evidence>
<feature type="domain" description="Zinc finger CHC2-type" evidence="15">
    <location>
        <begin position="30"/>
        <end position="84"/>
    </location>
</feature>
<evidence type="ECO:0000256" key="6">
    <source>
        <dbReference type="ARBA" id="ARBA00022723"/>
    </source>
</evidence>
<dbReference type="PATRIC" id="fig|1618344.3.peg.490"/>
<sequence length="576" mass="65632">MEITEEIKNRIDIVDFISGYITLKRAGRNFSACCPFHNEKSPSFMVSPEKQIWHCFGCNEGGDVIGFFMKTEGLNFPEAIEQLAARANIVLPKEYKNPQKKEKKTNLYKVEDLACQIYQKILYETPWGEDSMKYYLKRGLTDKTIKRFRLGVSPKNPNFVSKILKEKGYPENILIDAGIAVKKGNGVTDRFIKRLMFPITDISGRIIGFSARVLDSSLPKYINSSDSPIYNKSQALYGLAEAKKSIRERDSALLVEGQMDVLACFENGIENAVASSGTALTEGQLNLIKRFSLNLKFCFDMDAAGVQATERGIELALKNDFNVEVIAVPSGKDPADTLKEEPEKFRKAIEESVPALQYFINEGLKNNDIETAKGKKDFSVYIVKKINLLSNAVERNHWIKEITRILDVTEKELNIVFRKNEFADKNAESKPAQKDLRSEMENNLLGLSMLHSKYISFVVNNLKKDEISEENRDLFSSLSAFKKKKFSLKLYFKEFPELEEKAKLLSLQAEYEYGELDDEAAGDEILFTSRRIKELSLTELLGDLLKKIRSAEKENNKDLQKTLLLEYNSLLLKRDH</sequence>
<evidence type="ECO:0000256" key="11">
    <source>
        <dbReference type="ARBA" id="ARBA00023163"/>
    </source>
</evidence>
<dbReference type="InterPro" id="IPR036977">
    <property type="entry name" value="DNA_primase_Znf_CHC2"/>
</dbReference>
<keyword evidence="8 12" id="KW-0862">Zinc</keyword>
<evidence type="ECO:0000256" key="14">
    <source>
        <dbReference type="PIRSR" id="PIRSR002811-1"/>
    </source>
</evidence>
<dbReference type="GO" id="GO:0003677">
    <property type="term" value="F:DNA binding"/>
    <property type="evidence" value="ECO:0007669"/>
    <property type="project" value="UniProtKB-KW"/>
</dbReference>
<comment type="caution">
    <text evidence="17">The sequence shown here is derived from an EMBL/GenBank/DDBJ whole genome shotgun (WGS) entry which is preliminary data.</text>
</comment>
<keyword evidence="10 12" id="KW-0238">DNA-binding</keyword>
<dbReference type="SUPFAM" id="SSF57783">
    <property type="entry name" value="Zinc beta-ribbon"/>
    <property type="match status" value="1"/>
</dbReference>
<feature type="zinc finger region" description="CHC2-type" evidence="12 14">
    <location>
        <begin position="34"/>
        <end position="58"/>
    </location>
</feature>
<dbReference type="GO" id="GO:0000428">
    <property type="term" value="C:DNA-directed RNA polymerase complex"/>
    <property type="evidence" value="ECO:0007669"/>
    <property type="project" value="UniProtKB-KW"/>
</dbReference>
<dbReference type="GO" id="GO:0006269">
    <property type="term" value="P:DNA replication, synthesis of primer"/>
    <property type="evidence" value="ECO:0007669"/>
    <property type="project" value="UniProtKB-UniRule"/>
</dbReference>
<dbReference type="HAMAP" id="MF_00974">
    <property type="entry name" value="DNA_primase_DnaG"/>
    <property type="match status" value="1"/>
</dbReference>
<evidence type="ECO:0000256" key="5">
    <source>
        <dbReference type="ARBA" id="ARBA00022705"/>
    </source>
</evidence>
<dbReference type="PANTHER" id="PTHR30313:SF2">
    <property type="entry name" value="DNA PRIMASE"/>
    <property type="match status" value="1"/>
</dbReference>
<evidence type="ECO:0000256" key="9">
    <source>
        <dbReference type="ARBA" id="ARBA00022842"/>
    </source>
</evidence>
<dbReference type="SMART" id="SM00493">
    <property type="entry name" value="TOPRIM"/>
    <property type="match status" value="1"/>
</dbReference>
<keyword evidence="6 12" id="KW-0479">Metal-binding</keyword>
<evidence type="ECO:0000259" key="16">
    <source>
        <dbReference type="SMART" id="SM00493"/>
    </source>
</evidence>
<keyword evidence="2 12" id="KW-0639">Primosome</keyword>
<comment type="cofactor">
    <cofactor evidence="12 13 14">
        <name>Zn(2+)</name>
        <dbReference type="ChEBI" id="CHEBI:29105"/>
    </cofactor>
    <text evidence="12 13 14">Binds 1 zinc ion per monomer.</text>
</comment>
<dbReference type="InterPro" id="IPR013264">
    <property type="entry name" value="DNAG_N"/>
</dbReference>
<comment type="domain">
    <text evidence="12">Contains an N-terminal zinc-binding domain, a central core domain that contains the primase activity, and a C-terminal DnaB-binding domain.</text>
</comment>
<dbReference type="Pfam" id="PF08275">
    <property type="entry name" value="DNAG_N"/>
    <property type="match status" value="1"/>
</dbReference>
<dbReference type="GO" id="GO:1990077">
    <property type="term" value="C:primosome complex"/>
    <property type="evidence" value="ECO:0007669"/>
    <property type="project" value="UniProtKB-KW"/>
</dbReference>
<protein>
    <recommendedName>
        <fullName evidence="12 13">DNA primase</fullName>
        <ecNumber evidence="12">2.7.7.101</ecNumber>
    </recommendedName>
</protein>
<organism evidence="17 18">
    <name type="scientific">candidate division CPR2 bacterium GW2011_GWC1_41_48</name>
    <dbReference type="NCBI Taxonomy" id="1618344"/>
    <lineage>
        <taxon>Bacteria</taxon>
        <taxon>Bacteria division CPR2</taxon>
    </lineage>
</organism>
<dbReference type="FunFam" id="3.90.580.10:FF:000001">
    <property type="entry name" value="DNA primase"/>
    <property type="match status" value="1"/>
</dbReference>
<evidence type="ECO:0000256" key="8">
    <source>
        <dbReference type="ARBA" id="ARBA00022833"/>
    </source>
</evidence>
<accession>A0A0G0YIK3</accession>
<keyword evidence="4 12" id="KW-0548">Nucleotidyltransferase</keyword>
<dbReference type="CDD" id="cd03364">
    <property type="entry name" value="TOPRIM_DnaG_primases"/>
    <property type="match status" value="1"/>
</dbReference>
<dbReference type="InterPro" id="IPR050219">
    <property type="entry name" value="DnaG_primase"/>
</dbReference>
<dbReference type="InterPro" id="IPR034151">
    <property type="entry name" value="TOPRIM_DnaG_bac"/>
</dbReference>
<evidence type="ECO:0000313" key="17">
    <source>
        <dbReference type="EMBL" id="KKS09376.1"/>
    </source>
</evidence>
<name>A0A0G0YIK3_UNCC2</name>
<dbReference type="InterPro" id="IPR002694">
    <property type="entry name" value="Znf_CHC2"/>
</dbReference>
<keyword evidence="9" id="KW-0460">Magnesium</keyword>
<evidence type="ECO:0000256" key="7">
    <source>
        <dbReference type="ARBA" id="ARBA00022771"/>
    </source>
</evidence>
<dbReference type="Gene3D" id="3.90.580.10">
    <property type="entry name" value="Zinc finger, CHC2-type domain"/>
    <property type="match status" value="1"/>
</dbReference>
<dbReference type="PANTHER" id="PTHR30313">
    <property type="entry name" value="DNA PRIMASE"/>
    <property type="match status" value="1"/>
</dbReference>
<dbReference type="Pfam" id="PF01807">
    <property type="entry name" value="Zn_ribbon_DnaG"/>
    <property type="match status" value="1"/>
</dbReference>
<comment type="similarity">
    <text evidence="12 13">Belongs to the DnaG primase family.</text>
</comment>
<feature type="domain" description="Toprim" evidence="16">
    <location>
        <begin position="250"/>
        <end position="321"/>
    </location>
</feature>
<dbReference type="PIRSF" id="PIRSF002811">
    <property type="entry name" value="DnaG"/>
    <property type="match status" value="1"/>
</dbReference>
<dbReference type="EMBL" id="LCBL01000002">
    <property type="protein sequence ID" value="KKS09376.1"/>
    <property type="molecule type" value="Genomic_DNA"/>
</dbReference>
<dbReference type="Proteomes" id="UP000033869">
    <property type="component" value="Unassembled WGS sequence"/>
</dbReference>
<gene>
    <name evidence="12" type="primary">dnaG</name>
    <name evidence="17" type="ORF">UU65_C0002G0154</name>
</gene>
<dbReference type="InterPro" id="IPR006171">
    <property type="entry name" value="TOPRIM_dom"/>
</dbReference>
<keyword evidence="5 12" id="KW-0235">DNA replication</keyword>
<evidence type="ECO:0000256" key="3">
    <source>
        <dbReference type="ARBA" id="ARBA00022679"/>
    </source>
</evidence>
<evidence type="ECO:0000313" key="18">
    <source>
        <dbReference type="Proteomes" id="UP000033869"/>
    </source>
</evidence>
<evidence type="ECO:0000256" key="4">
    <source>
        <dbReference type="ARBA" id="ARBA00022695"/>
    </source>
</evidence>
<dbReference type="InterPro" id="IPR030846">
    <property type="entry name" value="DnaG_bac"/>
</dbReference>
<dbReference type="Pfam" id="PF13155">
    <property type="entry name" value="Toprim_2"/>
    <property type="match status" value="1"/>
</dbReference>
<dbReference type="InterPro" id="IPR037068">
    <property type="entry name" value="DNA_primase_core_N_sf"/>
</dbReference>
<dbReference type="SMART" id="SM00400">
    <property type="entry name" value="ZnF_CHCC"/>
    <property type="match status" value="1"/>
</dbReference>
<evidence type="ECO:0000256" key="1">
    <source>
        <dbReference type="ARBA" id="ARBA00022478"/>
    </source>
</evidence>
<dbReference type="InterPro" id="IPR006295">
    <property type="entry name" value="DNA_primase_DnaG"/>
</dbReference>
<dbReference type="Gene3D" id="3.40.1360.10">
    <property type="match status" value="1"/>
</dbReference>
<dbReference type="AlphaFoldDB" id="A0A0G0YIK3"/>
<comment type="subunit">
    <text evidence="12">Monomer. Interacts with DnaB.</text>
</comment>